<dbReference type="PANTHER" id="PTHR31065">
    <property type="entry name" value="PLATZ TRANSCRIPTION FACTOR FAMILY PROTEIN"/>
    <property type="match status" value="1"/>
</dbReference>
<evidence type="ECO:0000313" key="1">
    <source>
        <dbReference type="EMBL" id="KAF7141576.1"/>
    </source>
</evidence>
<dbReference type="Pfam" id="PF04640">
    <property type="entry name" value="PLATZ"/>
    <property type="match status" value="1"/>
</dbReference>
<organism evidence="1 2">
    <name type="scientific">Rhododendron simsii</name>
    <name type="common">Sims's rhododendron</name>
    <dbReference type="NCBI Taxonomy" id="118357"/>
    <lineage>
        <taxon>Eukaryota</taxon>
        <taxon>Viridiplantae</taxon>
        <taxon>Streptophyta</taxon>
        <taxon>Embryophyta</taxon>
        <taxon>Tracheophyta</taxon>
        <taxon>Spermatophyta</taxon>
        <taxon>Magnoliopsida</taxon>
        <taxon>eudicotyledons</taxon>
        <taxon>Gunneridae</taxon>
        <taxon>Pentapetalae</taxon>
        <taxon>asterids</taxon>
        <taxon>Ericales</taxon>
        <taxon>Ericaceae</taxon>
        <taxon>Ericoideae</taxon>
        <taxon>Rhodoreae</taxon>
        <taxon>Rhododendron</taxon>
    </lineage>
</organism>
<reference evidence="1" key="1">
    <citation type="submission" date="2019-11" db="EMBL/GenBank/DDBJ databases">
        <authorList>
            <person name="Liu Y."/>
            <person name="Hou J."/>
            <person name="Li T.-Q."/>
            <person name="Guan C.-H."/>
            <person name="Wu X."/>
            <person name="Wu H.-Z."/>
            <person name="Ling F."/>
            <person name="Zhang R."/>
            <person name="Shi X.-G."/>
            <person name="Ren J.-P."/>
            <person name="Chen E.-F."/>
            <person name="Sun J.-M."/>
        </authorList>
    </citation>
    <scope>NUCLEOTIDE SEQUENCE</scope>
    <source>
        <strain evidence="1">Adult_tree_wgs_1</strain>
        <tissue evidence="1">Leaves</tissue>
    </source>
</reference>
<evidence type="ECO:0000313" key="2">
    <source>
        <dbReference type="Proteomes" id="UP000626092"/>
    </source>
</evidence>
<dbReference type="PANTHER" id="PTHR31065:SF35">
    <property type="entry name" value="PLATZ TRANSCRIPTION FACTOR FAMILY PROTEIN"/>
    <property type="match status" value="1"/>
</dbReference>
<dbReference type="OrthoDB" id="1908108at2759"/>
<comment type="caution">
    <text evidence="1">The sequence shown here is derived from an EMBL/GenBank/DDBJ whole genome shotgun (WGS) entry which is preliminary data.</text>
</comment>
<dbReference type="Proteomes" id="UP000626092">
    <property type="component" value="Unassembled WGS sequence"/>
</dbReference>
<dbReference type="InterPro" id="IPR006734">
    <property type="entry name" value="PLATZ"/>
</dbReference>
<sequence>MYFENREANASMLEMENTNPPWLKQLLKANFYADCRAHENYKNNQCNRYCIECTGDPFCRYCLDAHENHQTIQIRRSSRSNAVRVDDIKNHINLGAIQTYITNGQQSVFLNKRPHKELPLGVMNICNICCHSLLAGNFKFCCLSCKREAISRGSAKQTFSIETELHAREIDHSVQINQSSTPNTKSKVRRLHKLLDKGSIASTSATKRATRSIYPATTPMFNHLNSRKRKGIPRRAPLT</sequence>
<proteinExistence type="predicted"/>
<dbReference type="AlphaFoldDB" id="A0A834GUX1"/>
<accession>A0A834GUX1</accession>
<name>A0A834GUX1_RHOSS</name>
<gene>
    <name evidence="1" type="ORF">RHSIM_Rhsim06G0202200</name>
</gene>
<dbReference type="EMBL" id="WJXA01000006">
    <property type="protein sequence ID" value="KAF7141576.1"/>
    <property type="molecule type" value="Genomic_DNA"/>
</dbReference>
<keyword evidence="2" id="KW-1185">Reference proteome</keyword>
<evidence type="ECO:0008006" key="3">
    <source>
        <dbReference type="Google" id="ProtNLM"/>
    </source>
</evidence>
<protein>
    <recommendedName>
        <fullName evidence="3">PLATZ transcription factor family protein</fullName>
    </recommendedName>
</protein>